<reference evidence="2" key="2">
    <citation type="submission" date="2021-09" db="EMBL/GenBank/DDBJ databases">
        <authorList>
            <person name="Jia N."/>
            <person name="Wang J."/>
            <person name="Shi W."/>
            <person name="Du L."/>
            <person name="Sun Y."/>
            <person name="Zhan W."/>
            <person name="Jiang J."/>
            <person name="Wang Q."/>
            <person name="Zhang B."/>
            <person name="Ji P."/>
            <person name="Sakyi L.B."/>
            <person name="Cui X."/>
            <person name="Yuan T."/>
            <person name="Jiang B."/>
            <person name="Yang W."/>
            <person name="Lam T.T.-Y."/>
            <person name="Chang Q."/>
            <person name="Ding S."/>
            <person name="Wang X."/>
            <person name="Zhu J."/>
            <person name="Ruan X."/>
            <person name="Zhao L."/>
            <person name="Wei J."/>
            <person name="Que T."/>
            <person name="Du C."/>
            <person name="Cheng J."/>
            <person name="Dai P."/>
            <person name="Han X."/>
            <person name="Huang E."/>
            <person name="Gao Y."/>
            <person name="Liu J."/>
            <person name="Shao H."/>
            <person name="Ye R."/>
            <person name="Li L."/>
            <person name="Wei W."/>
            <person name="Wang X."/>
            <person name="Wang C."/>
            <person name="Huo Q."/>
            <person name="Li W."/>
            <person name="Guo W."/>
            <person name="Chen H."/>
            <person name="Chen S."/>
            <person name="Zhou L."/>
            <person name="Zhou L."/>
            <person name="Ni X."/>
            <person name="Tian J."/>
            <person name="Zhou Y."/>
            <person name="Sheng Y."/>
            <person name="Liu T."/>
            <person name="Pan Y."/>
            <person name="Xia L."/>
            <person name="Li J."/>
            <person name="Zhao F."/>
            <person name="Cao W."/>
        </authorList>
    </citation>
    <scope>NUCLEOTIDE SEQUENCE</scope>
    <source>
        <strain evidence="2">Rmic-2018</strain>
        <tissue evidence="2">Larvae</tissue>
    </source>
</reference>
<protein>
    <submittedName>
        <fullName evidence="2">Uncharacterized protein</fullName>
    </submittedName>
</protein>
<dbReference type="Proteomes" id="UP000821866">
    <property type="component" value="Chromosome 6"/>
</dbReference>
<feature type="compositionally biased region" description="Pro residues" evidence="1">
    <location>
        <begin position="124"/>
        <end position="135"/>
    </location>
</feature>
<feature type="region of interest" description="Disordered" evidence="1">
    <location>
        <begin position="1"/>
        <end position="25"/>
    </location>
</feature>
<reference evidence="2" key="1">
    <citation type="journal article" date="2020" name="Cell">
        <title>Large-Scale Comparative Analyses of Tick Genomes Elucidate Their Genetic Diversity and Vector Capacities.</title>
        <authorList>
            <consortium name="Tick Genome and Microbiome Consortium (TIGMIC)"/>
            <person name="Jia N."/>
            <person name="Wang J."/>
            <person name="Shi W."/>
            <person name="Du L."/>
            <person name="Sun Y."/>
            <person name="Zhan W."/>
            <person name="Jiang J.F."/>
            <person name="Wang Q."/>
            <person name="Zhang B."/>
            <person name="Ji P."/>
            <person name="Bell-Sakyi L."/>
            <person name="Cui X.M."/>
            <person name="Yuan T.T."/>
            <person name="Jiang B.G."/>
            <person name="Yang W.F."/>
            <person name="Lam T.T."/>
            <person name="Chang Q.C."/>
            <person name="Ding S.J."/>
            <person name="Wang X.J."/>
            <person name="Zhu J.G."/>
            <person name="Ruan X.D."/>
            <person name="Zhao L."/>
            <person name="Wei J.T."/>
            <person name="Ye R.Z."/>
            <person name="Que T.C."/>
            <person name="Du C.H."/>
            <person name="Zhou Y.H."/>
            <person name="Cheng J.X."/>
            <person name="Dai P.F."/>
            <person name="Guo W.B."/>
            <person name="Han X.H."/>
            <person name="Huang E.J."/>
            <person name="Li L.F."/>
            <person name="Wei W."/>
            <person name="Gao Y.C."/>
            <person name="Liu J.Z."/>
            <person name="Shao H.Z."/>
            <person name="Wang X."/>
            <person name="Wang C.C."/>
            <person name="Yang T.C."/>
            <person name="Huo Q.B."/>
            <person name="Li W."/>
            <person name="Chen H.Y."/>
            <person name="Chen S.E."/>
            <person name="Zhou L.G."/>
            <person name="Ni X.B."/>
            <person name="Tian J.H."/>
            <person name="Sheng Y."/>
            <person name="Liu T."/>
            <person name="Pan Y.S."/>
            <person name="Xia L.Y."/>
            <person name="Li J."/>
            <person name="Zhao F."/>
            <person name="Cao W.C."/>
        </authorList>
    </citation>
    <scope>NUCLEOTIDE SEQUENCE</scope>
    <source>
        <strain evidence="2">Rmic-2018</strain>
    </source>
</reference>
<dbReference type="AlphaFoldDB" id="A0A9J6DLB4"/>
<evidence type="ECO:0000313" key="3">
    <source>
        <dbReference type="Proteomes" id="UP000821866"/>
    </source>
</evidence>
<accession>A0A9J6DLB4</accession>
<keyword evidence="3" id="KW-1185">Reference proteome</keyword>
<organism evidence="2 3">
    <name type="scientific">Rhipicephalus microplus</name>
    <name type="common">Cattle tick</name>
    <name type="synonym">Boophilus microplus</name>
    <dbReference type="NCBI Taxonomy" id="6941"/>
    <lineage>
        <taxon>Eukaryota</taxon>
        <taxon>Metazoa</taxon>
        <taxon>Ecdysozoa</taxon>
        <taxon>Arthropoda</taxon>
        <taxon>Chelicerata</taxon>
        <taxon>Arachnida</taxon>
        <taxon>Acari</taxon>
        <taxon>Parasitiformes</taxon>
        <taxon>Ixodida</taxon>
        <taxon>Ixodoidea</taxon>
        <taxon>Ixodidae</taxon>
        <taxon>Rhipicephalinae</taxon>
        <taxon>Rhipicephalus</taxon>
        <taxon>Boophilus</taxon>
    </lineage>
</organism>
<name>A0A9J6DLB4_RHIMP</name>
<feature type="region of interest" description="Disordered" evidence="1">
    <location>
        <begin position="105"/>
        <end position="135"/>
    </location>
</feature>
<feature type="compositionally biased region" description="Polar residues" evidence="1">
    <location>
        <begin position="1"/>
        <end position="15"/>
    </location>
</feature>
<evidence type="ECO:0000313" key="2">
    <source>
        <dbReference type="EMBL" id="KAH8022640.1"/>
    </source>
</evidence>
<proteinExistence type="predicted"/>
<evidence type="ECO:0000256" key="1">
    <source>
        <dbReference type="SAM" id="MobiDB-lite"/>
    </source>
</evidence>
<sequence>MVLLSTRQSGTSTTAEAPRGRNSGNNIKARIIRAGQMPQLPREDTKIVIRPHGGLNIVKSGCTVVADAILAATSICAEDLRGDTLCPNCSRILWLPAHIEGKMPTTTSKFGRSSSWVEHTRPVPTRPPLIPRARA</sequence>
<dbReference type="EMBL" id="JABSTU010000008">
    <property type="protein sequence ID" value="KAH8022640.1"/>
    <property type="molecule type" value="Genomic_DNA"/>
</dbReference>
<comment type="caution">
    <text evidence="2">The sequence shown here is derived from an EMBL/GenBank/DDBJ whole genome shotgun (WGS) entry which is preliminary data.</text>
</comment>
<dbReference type="VEuPathDB" id="VectorBase:LOC119181676"/>
<gene>
    <name evidence="2" type="ORF">HPB51_000940</name>
</gene>
<feature type="compositionally biased region" description="Polar residues" evidence="1">
    <location>
        <begin position="105"/>
        <end position="117"/>
    </location>
</feature>